<protein>
    <submittedName>
        <fullName evidence="2">Uncharacterized protein</fullName>
    </submittedName>
</protein>
<feature type="compositionally biased region" description="Basic residues" evidence="1">
    <location>
        <begin position="43"/>
        <end position="53"/>
    </location>
</feature>
<evidence type="ECO:0000313" key="3">
    <source>
        <dbReference type="Proteomes" id="UP000231878"/>
    </source>
</evidence>
<name>A0AAX0U8Z0_BURPE</name>
<evidence type="ECO:0000313" key="2">
    <source>
        <dbReference type="EMBL" id="PJO65184.1"/>
    </source>
</evidence>
<feature type="compositionally biased region" description="Basic residues" evidence="1">
    <location>
        <begin position="15"/>
        <end position="32"/>
    </location>
</feature>
<sequence>MPSAQPIDRRDGRGARGKGRVTQRRRGGRVSRRVACGMGRGDVRRRRGTKRARSLTEPRAPRDADRFGGDRSICALRVEGRASLLQSQVASLEPRAESRDAHP</sequence>
<dbReference type="AlphaFoldDB" id="A0AAX0U8Z0"/>
<proteinExistence type="predicted"/>
<evidence type="ECO:0000256" key="1">
    <source>
        <dbReference type="SAM" id="MobiDB-lite"/>
    </source>
</evidence>
<dbReference type="EMBL" id="PHRB01000015">
    <property type="protein sequence ID" value="PJO65184.1"/>
    <property type="molecule type" value="Genomic_DNA"/>
</dbReference>
<organism evidence="2 3">
    <name type="scientific">Burkholderia pseudomallei</name>
    <name type="common">Pseudomonas pseudomallei</name>
    <dbReference type="NCBI Taxonomy" id="28450"/>
    <lineage>
        <taxon>Bacteria</taxon>
        <taxon>Pseudomonadati</taxon>
        <taxon>Pseudomonadota</taxon>
        <taxon>Betaproteobacteria</taxon>
        <taxon>Burkholderiales</taxon>
        <taxon>Burkholderiaceae</taxon>
        <taxon>Burkholderia</taxon>
        <taxon>pseudomallei group</taxon>
    </lineage>
</organism>
<feature type="region of interest" description="Disordered" evidence="1">
    <location>
        <begin position="1"/>
        <end position="68"/>
    </location>
</feature>
<comment type="caution">
    <text evidence="2">The sequence shown here is derived from an EMBL/GenBank/DDBJ whole genome shotgun (WGS) entry which is preliminary data.</text>
</comment>
<accession>A0AAX0U8Z0</accession>
<gene>
    <name evidence="2" type="ORF">CWD88_17040</name>
</gene>
<reference evidence="2 3" key="1">
    <citation type="submission" date="2017-11" db="EMBL/GenBank/DDBJ databases">
        <title>Molecular characterization of Burkholderia pseudomallei and closely related isolates from Vietnam.</title>
        <authorList>
            <person name="Ustinov D.V."/>
            <person name="Antonov A.S."/>
            <person name="Avdusheva E.F."/>
            <person name="Shpak I.M."/>
            <person name="Zakharova I.B."/>
            <person name="Thi L.A."/>
            <person name="Teteryatnikova N."/>
            <person name="Lopasteyskaya Y.A."/>
            <person name="Kuzyutina J.A."/>
            <person name="Ngo T.N."/>
            <person name="Victorov D.V."/>
        </authorList>
    </citation>
    <scope>NUCLEOTIDE SEQUENCE [LARGE SCALE GENOMIC DNA]</scope>
    <source>
        <strain evidence="2 3">V1512</strain>
    </source>
</reference>
<feature type="compositionally biased region" description="Basic and acidic residues" evidence="1">
    <location>
        <begin position="54"/>
        <end position="68"/>
    </location>
</feature>
<dbReference type="Proteomes" id="UP000231878">
    <property type="component" value="Unassembled WGS sequence"/>
</dbReference>